<dbReference type="Proteomes" id="UP001139451">
    <property type="component" value="Unassembled WGS sequence"/>
</dbReference>
<dbReference type="InterPro" id="IPR006342">
    <property type="entry name" value="FkbM_mtfrase"/>
</dbReference>
<protein>
    <submittedName>
        <fullName evidence="2">FkbM family methyltransferase</fullName>
    </submittedName>
</protein>
<dbReference type="InterPro" id="IPR029063">
    <property type="entry name" value="SAM-dependent_MTases_sf"/>
</dbReference>
<dbReference type="Gene3D" id="3.40.50.150">
    <property type="entry name" value="Vaccinia Virus protein VP39"/>
    <property type="match status" value="1"/>
</dbReference>
<keyword evidence="2" id="KW-0489">Methyltransferase</keyword>
<evidence type="ECO:0000313" key="2">
    <source>
        <dbReference type="EMBL" id="MCP3730811.1"/>
    </source>
</evidence>
<evidence type="ECO:0000259" key="1">
    <source>
        <dbReference type="Pfam" id="PF05050"/>
    </source>
</evidence>
<dbReference type="PANTHER" id="PTHR34203:SF15">
    <property type="entry name" value="SLL1173 PROTEIN"/>
    <property type="match status" value="1"/>
</dbReference>
<gene>
    <name evidence="2" type="ORF">M9978_10250</name>
</gene>
<evidence type="ECO:0000313" key="3">
    <source>
        <dbReference type="Proteomes" id="UP001139451"/>
    </source>
</evidence>
<dbReference type="RefSeq" id="WP_254292943.1">
    <property type="nucleotide sequence ID" value="NZ_JAMLDX010000006.1"/>
</dbReference>
<keyword evidence="3" id="KW-1185">Reference proteome</keyword>
<dbReference type="NCBIfam" id="TIGR01444">
    <property type="entry name" value="fkbM_fam"/>
    <property type="match status" value="1"/>
</dbReference>
<proteinExistence type="predicted"/>
<dbReference type="SUPFAM" id="SSF53335">
    <property type="entry name" value="S-adenosyl-L-methionine-dependent methyltransferases"/>
    <property type="match status" value="1"/>
</dbReference>
<keyword evidence="2" id="KW-0808">Transferase</keyword>
<dbReference type="Pfam" id="PF05050">
    <property type="entry name" value="Methyltransf_21"/>
    <property type="match status" value="1"/>
</dbReference>
<dbReference type="GO" id="GO:0008168">
    <property type="term" value="F:methyltransferase activity"/>
    <property type="evidence" value="ECO:0007669"/>
    <property type="project" value="UniProtKB-KW"/>
</dbReference>
<dbReference type="PANTHER" id="PTHR34203">
    <property type="entry name" value="METHYLTRANSFERASE, FKBM FAMILY PROTEIN"/>
    <property type="match status" value="1"/>
</dbReference>
<accession>A0A9X2KLW0</accession>
<feature type="domain" description="Methyltransferase FkbM" evidence="1">
    <location>
        <begin position="87"/>
        <end position="248"/>
    </location>
</feature>
<sequence length="290" mass="32181">MNYLAKMLAVATRCYPLLSGTGTLANSKLLSLFTPSVGNVWARVGSGSVFVPLQDWVGRSIFWFGDVDPKVTYLARHFLRKGDCALDIGANLGVVAVRMAQMVGSSGRVHAFEPSPMAVKYLTETLSRNPELKISLHQYALGAVESSLRLSVPHGNSGMASFVWQFDQGSAETVEVSVKKLDNIIENIGIKKLSFVKIDVEGFEGEVLRGAISMLRHVRPACIVFEENQKKEGTPESIKILLENGYRVFGICKSWFRLKLIEFDDSKHLKEFDYMAVHEDEVGSIAHLIR</sequence>
<organism evidence="2 3">
    <name type="scientific">Sphingomonas tagetis</name>
    <dbReference type="NCBI Taxonomy" id="2949092"/>
    <lineage>
        <taxon>Bacteria</taxon>
        <taxon>Pseudomonadati</taxon>
        <taxon>Pseudomonadota</taxon>
        <taxon>Alphaproteobacteria</taxon>
        <taxon>Sphingomonadales</taxon>
        <taxon>Sphingomonadaceae</taxon>
        <taxon>Sphingomonas</taxon>
    </lineage>
</organism>
<dbReference type="EMBL" id="JAMLDX010000006">
    <property type="protein sequence ID" value="MCP3730811.1"/>
    <property type="molecule type" value="Genomic_DNA"/>
</dbReference>
<comment type="caution">
    <text evidence="2">The sequence shown here is derived from an EMBL/GenBank/DDBJ whole genome shotgun (WGS) entry which is preliminary data.</text>
</comment>
<dbReference type="InterPro" id="IPR052514">
    <property type="entry name" value="SAM-dependent_MTase"/>
</dbReference>
<reference evidence="2" key="1">
    <citation type="submission" date="2022-05" db="EMBL/GenBank/DDBJ databases">
        <title>Sphingomonas sp. strain MG17 Genome sequencing and assembly.</title>
        <authorList>
            <person name="Kim I."/>
        </authorList>
    </citation>
    <scope>NUCLEOTIDE SEQUENCE</scope>
    <source>
        <strain evidence="2">MG17</strain>
    </source>
</reference>
<name>A0A9X2KLW0_9SPHN</name>
<dbReference type="GO" id="GO:0032259">
    <property type="term" value="P:methylation"/>
    <property type="evidence" value="ECO:0007669"/>
    <property type="project" value="UniProtKB-KW"/>
</dbReference>
<dbReference type="AlphaFoldDB" id="A0A9X2KLW0"/>